<reference evidence="1" key="1">
    <citation type="journal article" date="2020" name="G3 (Bethesda)">
        <title>High-Quality Assemblies for Three Invasive Social Wasps from the &lt;i&gt;Vespula&lt;/i&gt; Genus.</title>
        <authorList>
            <person name="Harrop T.W.R."/>
            <person name="Guhlin J."/>
            <person name="McLaughlin G.M."/>
            <person name="Permina E."/>
            <person name="Stockwell P."/>
            <person name="Gilligan J."/>
            <person name="Le Lec M.F."/>
            <person name="Gruber M.A.M."/>
            <person name="Quinn O."/>
            <person name="Lovegrove M."/>
            <person name="Duncan E.J."/>
            <person name="Remnant E.J."/>
            <person name="Van Eeckhoven J."/>
            <person name="Graham B."/>
            <person name="Knapp R.A."/>
            <person name="Langford K.W."/>
            <person name="Kronenberg Z."/>
            <person name="Press M.O."/>
            <person name="Eacker S.M."/>
            <person name="Wilson-Rankin E.E."/>
            <person name="Purcell J."/>
            <person name="Lester P.J."/>
            <person name="Dearden P.K."/>
        </authorList>
    </citation>
    <scope>NUCLEOTIDE SEQUENCE</scope>
    <source>
        <strain evidence="1">Marl-1</strain>
    </source>
</reference>
<comment type="caution">
    <text evidence="1">The sequence shown here is derived from an EMBL/GenBank/DDBJ whole genome shotgun (WGS) entry which is preliminary data.</text>
</comment>
<sequence>MDMRFQYGSYDVSNAYDIAEELNTDHKTVLNHLKKFGHKKKLDVPVSHDLIMKNLIDRVSTYESLLKRNEIKSFLKWLIMDNNVRKRS</sequence>
<name>A0A834JG26_VESVU</name>
<proteinExistence type="predicted"/>
<protein>
    <submittedName>
        <fullName evidence="1">Uncharacterized protein</fullName>
    </submittedName>
</protein>
<dbReference type="AlphaFoldDB" id="A0A834JG26"/>
<gene>
    <name evidence="1" type="ORF">HZH66_011972</name>
</gene>
<dbReference type="EMBL" id="JACSEA010000015">
    <property type="protein sequence ID" value="KAF7384886.1"/>
    <property type="molecule type" value="Genomic_DNA"/>
</dbReference>
<keyword evidence="2" id="KW-1185">Reference proteome</keyword>
<evidence type="ECO:0000313" key="1">
    <source>
        <dbReference type="EMBL" id="KAF7384886.1"/>
    </source>
</evidence>
<organism evidence="1 2">
    <name type="scientific">Vespula vulgaris</name>
    <name type="common">Yellow jacket</name>
    <name type="synonym">Wasp</name>
    <dbReference type="NCBI Taxonomy" id="7454"/>
    <lineage>
        <taxon>Eukaryota</taxon>
        <taxon>Metazoa</taxon>
        <taxon>Ecdysozoa</taxon>
        <taxon>Arthropoda</taxon>
        <taxon>Hexapoda</taxon>
        <taxon>Insecta</taxon>
        <taxon>Pterygota</taxon>
        <taxon>Neoptera</taxon>
        <taxon>Endopterygota</taxon>
        <taxon>Hymenoptera</taxon>
        <taxon>Apocrita</taxon>
        <taxon>Aculeata</taxon>
        <taxon>Vespoidea</taxon>
        <taxon>Vespidae</taxon>
        <taxon>Vespinae</taxon>
        <taxon>Vespula</taxon>
    </lineage>
</organism>
<accession>A0A834JG26</accession>
<evidence type="ECO:0000313" key="2">
    <source>
        <dbReference type="Proteomes" id="UP000614350"/>
    </source>
</evidence>
<dbReference type="Proteomes" id="UP000614350">
    <property type="component" value="Unassembled WGS sequence"/>
</dbReference>